<evidence type="ECO:0000313" key="2">
    <source>
        <dbReference type="Proteomes" id="UP001187531"/>
    </source>
</evidence>
<dbReference type="EMBL" id="JAVRJZ010000020">
    <property type="protein sequence ID" value="KAK2706348.1"/>
    <property type="molecule type" value="Genomic_DNA"/>
</dbReference>
<gene>
    <name evidence="1" type="ORF">QYM36_016399</name>
</gene>
<dbReference type="InterPro" id="IPR052986">
    <property type="entry name" value="VLIG_GTPase"/>
</dbReference>
<dbReference type="PANTHER" id="PTHR14819:SF25">
    <property type="entry name" value="CHROMOSOME UNDETERMINED SCAFFOLD_52, WHOLE GENOME SHOTGUN SEQUENCE"/>
    <property type="match status" value="1"/>
</dbReference>
<sequence>MVVRVANGRKFYCDAVVHNVINDIEIFIRRQNKNMSKCERKRIHRVAYDLVVSIFVDIQLNWEQENSVYMRFGSMKEAMKRFFLDVAKGLEDVDLMASRFEYFFLRHAYKAFESEVEALVMANIRTKRWVQSPKYVQGHMDLYLIEEVESKGIAEILQLIDNPVELKKLTTSRLIRLEVDIVLKHFTWKKFMSLLEKSLKNTYDSASVDVETKSKSFYLFHLFKSFQIFKSTYVADELRREMHALGWTELEEMSIQFELRHINAIVDKFAASFSSMDKNKIIDSVYLQLQDNCLFDAAFCTSCQEKCPLCRSFCFLELFHDGCHDCFHQPDGLTGWHYTGIQKLSHNACNTSPPDQTFTLDNDEECRYADFSKKFNTWLQPDRTQPISEYRQYLISRYNVEIAKYYSVNPSDAVDPAENLDVVTSKIKRRLDFYEDFPEQ</sequence>
<accession>A0AA88KTP1</accession>
<keyword evidence="2" id="KW-1185">Reference proteome</keyword>
<organism evidence="1 2">
    <name type="scientific">Artemia franciscana</name>
    <name type="common">Brine shrimp</name>
    <name type="synonym">Artemia sanfranciscana</name>
    <dbReference type="NCBI Taxonomy" id="6661"/>
    <lineage>
        <taxon>Eukaryota</taxon>
        <taxon>Metazoa</taxon>
        <taxon>Ecdysozoa</taxon>
        <taxon>Arthropoda</taxon>
        <taxon>Crustacea</taxon>
        <taxon>Branchiopoda</taxon>
        <taxon>Anostraca</taxon>
        <taxon>Artemiidae</taxon>
        <taxon>Artemia</taxon>
    </lineage>
</organism>
<protein>
    <submittedName>
        <fullName evidence="1">Uncharacterized protein</fullName>
    </submittedName>
</protein>
<evidence type="ECO:0000313" key="1">
    <source>
        <dbReference type="EMBL" id="KAK2706348.1"/>
    </source>
</evidence>
<dbReference type="AlphaFoldDB" id="A0AA88KTP1"/>
<name>A0AA88KTP1_ARTSF</name>
<reference evidence="1" key="1">
    <citation type="submission" date="2023-07" db="EMBL/GenBank/DDBJ databases">
        <title>Chromosome-level genome assembly of Artemia franciscana.</title>
        <authorList>
            <person name="Jo E."/>
        </authorList>
    </citation>
    <scope>NUCLEOTIDE SEQUENCE</scope>
    <source>
        <tissue evidence="1">Whole body</tissue>
    </source>
</reference>
<dbReference type="Proteomes" id="UP001187531">
    <property type="component" value="Unassembled WGS sequence"/>
</dbReference>
<dbReference type="PANTHER" id="PTHR14819">
    <property type="entry name" value="GTP-BINDING"/>
    <property type="match status" value="1"/>
</dbReference>
<proteinExistence type="predicted"/>
<comment type="caution">
    <text evidence="1">The sequence shown here is derived from an EMBL/GenBank/DDBJ whole genome shotgun (WGS) entry which is preliminary data.</text>
</comment>